<dbReference type="PANTHER" id="PTHR39337">
    <property type="entry name" value="BLR5642 PROTEIN"/>
    <property type="match status" value="1"/>
</dbReference>
<dbReference type="Pfam" id="PF04343">
    <property type="entry name" value="DUF488"/>
    <property type="match status" value="1"/>
</dbReference>
<dbReference type="RefSeq" id="WP_193517991.1">
    <property type="nucleotide sequence ID" value="NZ_BMXL01000011.1"/>
</dbReference>
<dbReference type="Proteomes" id="UP000654947">
    <property type="component" value="Unassembled WGS sequence"/>
</dbReference>
<protein>
    <recommendedName>
        <fullName evidence="3">DUF488 domain-containing protein</fullName>
    </recommendedName>
</protein>
<comment type="caution">
    <text evidence="1">The sequence shown here is derived from an EMBL/GenBank/DDBJ whole genome shotgun (WGS) entry which is preliminary data.</text>
</comment>
<dbReference type="AlphaFoldDB" id="A0A919CHQ0"/>
<dbReference type="InterPro" id="IPR014519">
    <property type="entry name" value="UCP024492"/>
</dbReference>
<sequence>MSRRFFTVGHSNHTSAGFTELLHAYGIELVVDVRRLPGSNRYPQFNEDTLSSSLAEAGIGFRRAQGLTGRRPASEEVPPDVNGWWRNRSFHNYADHALSEDFRSALDQVRDRGREYCTTVMCSEAVWWKCHRRIIADHLLGRGEEVVHILGLRRSETAGLTAGAMVGEAGDVTYPAAQKACGTDSG</sequence>
<organism evidence="1 2">
    <name type="scientific">Nocardiopsis kunsanensis</name>
    <dbReference type="NCBI Taxonomy" id="141693"/>
    <lineage>
        <taxon>Bacteria</taxon>
        <taxon>Bacillati</taxon>
        <taxon>Actinomycetota</taxon>
        <taxon>Actinomycetes</taxon>
        <taxon>Streptosporangiales</taxon>
        <taxon>Nocardiopsidaceae</taxon>
        <taxon>Nocardiopsis</taxon>
    </lineage>
</organism>
<evidence type="ECO:0008006" key="3">
    <source>
        <dbReference type="Google" id="ProtNLM"/>
    </source>
</evidence>
<evidence type="ECO:0000313" key="1">
    <source>
        <dbReference type="EMBL" id="GHD26637.1"/>
    </source>
</evidence>
<gene>
    <name evidence="1" type="ORF">GCM10007147_24810</name>
</gene>
<proteinExistence type="predicted"/>
<name>A0A919CHQ0_9ACTN</name>
<accession>A0A919CHQ0</accession>
<reference evidence="1 2" key="1">
    <citation type="journal article" date="2014" name="Int. J. Syst. Evol. Microbiol.">
        <title>Complete genome sequence of Corynebacterium casei LMG S-19264T (=DSM 44701T), isolated from a smear-ripened cheese.</title>
        <authorList>
            <consortium name="US DOE Joint Genome Institute (JGI-PGF)"/>
            <person name="Walter F."/>
            <person name="Albersmeier A."/>
            <person name="Kalinowski J."/>
            <person name="Ruckert C."/>
        </authorList>
    </citation>
    <scope>NUCLEOTIDE SEQUENCE [LARGE SCALE GENOMIC DNA]</scope>
    <source>
        <strain evidence="1 2">KCTC 19473</strain>
    </source>
</reference>
<dbReference type="EMBL" id="BMXL01000011">
    <property type="protein sequence ID" value="GHD26637.1"/>
    <property type="molecule type" value="Genomic_DNA"/>
</dbReference>
<dbReference type="InterPro" id="IPR007438">
    <property type="entry name" value="DUF488"/>
</dbReference>
<keyword evidence="2" id="KW-1185">Reference proteome</keyword>
<dbReference type="PANTHER" id="PTHR39337:SF1">
    <property type="entry name" value="BLR5642 PROTEIN"/>
    <property type="match status" value="1"/>
</dbReference>
<evidence type="ECO:0000313" key="2">
    <source>
        <dbReference type="Proteomes" id="UP000654947"/>
    </source>
</evidence>
<dbReference type="PIRSF" id="PIRSF024492">
    <property type="entry name" value="UCP024492"/>
    <property type="match status" value="1"/>
</dbReference>